<organism evidence="1 2">
    <name type="scientific">Faecalibacterium langellae</name>
    <dbReference type="NCBI Taxonomy" id="3435293"/>
    <lineage>
        <taxon>Bacteria</taxon>
        <taxon>Bacillati</taxon>
        <taxon>Bacillota</taxon>
        <taxon>Clostridia</taxon>
        <taxon>Eubacteriales</taxon>
        <taxon>Oscillospiraceae</taxon>
        <taxon>Faecalibacterium</taxon>
    </lineage>
</organism>
<accession>A0A2A6Z7L5</accession>
<dbReference type="EMBL" id="NMTQ01000037">
    <property type="protein sequence ID" value="PDX57349.1"/>
    <property type="molecule type" value="Genomic_DNA"/>
</dbReference>
<reference evidence="1 2" key="1">
    <citation type="journal article" date="2017" name="Front. Microbiol.">
        <title>New Insights into the Diversity of the Genus Faecalibacterium.</title>
        <authorList>
            <person name="Benevides L."/>
            <person name="Burman S."/>
            <person name="Martin R."/>
            <person name="Robert V."/>
            <person name="Thomas M."/>
            <person name="Miquel S."/>
            <person name="Chain F."/>
            <person name="Sokol H."/>
            <person name="Bermudez-Humaran L.G."/>
            <person name="Morrison M."/>
            <person name="Langella P."/>
            <person name="Azevedo V.A."/>
            <person name="Chatel J.M."/>
            <person name="Soares S."/>
        </authorList>
    </citation>
    <scope>NUCLEOTIDE SEQUENCE [LARGE SCALE GENOMIC DNA]</scope>
    <source>
        <strain evidence="2">CNCM I-4540</strain>
    </source>
</reference>
<dbReference type="Proteomes" id="UP000220752">
    <property type="component" value="Unassembled WGS sequence"/>
</dbReference>
<keyword evidence="2" id="KW-1185">Reference proteome</keyword>
<name>A0A2A6Z7L5_9FIRM</name>
<evidence type="ECO:0000313" key="2">
    <source>
        <dbReference type="Proteomes" id="UP000220752"/>
    </source>
</evidence>
<proteinExistence type="predicted"/>
<comment type="caution">
    <text evidence="1">The sequence shown here is derived from an EMBL/GenBank/DDBJ whole genome shotgun (WGS) entry which is preliminary data.</text>
</comment>
<sequence>MIGDHLKLVENVPEEAAFCFDGKTRKQKIDQNDIIRELFDLGMGGSYYAQVVKVPGEYPVEDLSAVLLYEPEEAAKIFAQLCGYTLLDQNGRVITGRMPGREEQK</sequence>
<evidence type="ECO:0000313" key="1">
    <source>
        <dbReference type="EMBL" id="PDX57349.1"/>
    </source>
</evidence>
<gene>
    <name evidence="1" type="ORF">CGS46_12555</name>
</gene>
<dbReference type="AlphaFoldDB" id="A0A2A6Z7L5"/>
<protein>
    <submittedName>
        <fullName evidence="1">Uncharacterized protein</fullName>
    </submittedName>
</protein>